<dbReference type="Proteomes" id="UP000823388">
    <property type="component" value="Chromosome 8K"/>
</dbReference>
<organism evidence="1 2">
    <name type="scientific">Panicum virgatum</name>
    <name type="common">Blackwell switchgrass</name>
    <dbReference type="NCBI Taxonomy" id="38727"/>
    <lineage>
        <taxon>Eukaryota</taxon>
        <taxon>Viridiplantae</taxon>
        <taxon>Streptophyta</taxon>
        <taxon>Embryophyta</taxon>
        <taxon>Tracheophyta</taxon>
        <taxon>Spermatophyta</taxon>
        <taxon>Magnoliopsida</taxon>
        <taxon>Liliopsida</taxon>
        <taxon>Poales</taxon>
        <taxon>Poaceae</taxon>
        <taxon>PACMAD clade</taxon>
        <taxon>Panicoideae</taxon>
        <taxon>Panicodae</taxon>
        <taxon>Paniceae</taxon>
        <taxon>Panicinae</taxon>
        <taxon>Panicum</taxon>
        <taxon>Panicum sect. Hiantes</taxon>
    </lineage>
</organism>
<proteinExistence type="predicted"/>
<comment type="caution">
    <text evidence="1">The sequence shown here is derived from an EMBL/GenBank/DDBJ whole genome shotgun (WGS) entry which is preliminary data.</text>
</comment>
<reference evidence="1" key="1">
    <citation type="submission" date="2020-05" db="EMBL/GenBank/DDBJ databases">
        <title>WGS assembly of Panicum virgatum.</title>
        <authorList>
            <person name="Lovell J.T."/>
            <person name="Jenkins J."/>
            <person name="Shu S."/>
            <person name="Juenger T.E."/>
            <person name="Schmutz J."/>
        </authorList>
    </citation>
    <scope>NUCLEOTIDE SEQUENCE</scope>
    <source>
        <strain evidence="1">AP13</strain>
    </source>
</reference>
<evidence type="ECO:0000313" key="1">
    <source>
        <dbReference type="EMBL" id="KAG2561477.1"/>
    </source>
</evidence>
<name>A0A8T0PGP4_PANVG</name>
<sequence length="115" mass="12989">MTSSPLKVGKHWRRRVRWCWTSEAQCLPLAHGGDERNSAILFLGLSQRCGWGRAPGLLPGGSRMMFLGQMFAYIIGEKGHRSPWMSPGVLHVEPSDEKSGFYFLLLWGSYVPTCY</sequence>
<evidence type="ECO:0000313" key="2">
    <source>
        <dbReference type="Proteomes" id="UP000823388"/>
    </source>
</evidence>
<protein>
    <submittedName>
        <fullName evidence="1">Uncharacterized protein</fullName>
    </submittedName>
</protein>
<dbReference type="AlphaFoldDB" id="A0A8T0PGP4"/>
<gene>
    <name evidence="1" type="ORF">PVAP13_8KG161102</name>
</gene>
<dbReference type="EMBL" id="CM029051">
    <property type="protein sequence ID" value="KAG2561477.1"/>
    <property type="molecule type" value="Genomic_DNA"/>
</dbReference>
<accession>A0A8T0PGP4</accession>
<keyword evidence="2" id="KW-1185">Reference proteome</keyword>